<accession>A0A4Z2H7T5</accession>
<organism evidence="1 2">
    <name type="scientific">Liparis tanakae</name>
    <name type="common">Tanaka's snailfish</name>
    <dbReference type="NCBI Taxonomy" id="230148"/>
    <lineage>
        <taxon>Eukaryota</taxon>
        <taxon>Metazoa</taxon>
        <taxon>Chordata</taxon>
        <taxon>Craniata</taxon>
        <taxon>Vertebrata</taxon>
        <taxon>Euteleostomi</taxon>
        <taxon>Actinopterygii</taxon>
        <taxon>Neopterygii</taxon>
        <taxon>Teleostei</taxon>
        <taxon>Neoteleostei</taxon>
        <taxon>Acanthomorphata</taxon>
        <taxon>Eupercaria</taxon>
        <taxon>Perciformes</taxon>
        <taxon>Cottioidei</taxon>
        <taxon>Cottales</taxon>
        <taxon>Liparidae</taxon>
        <taxon>Liparis</taxon>
    </lineage>
</organism>
<protein>
    <submittedName>
        <fullName evidence="1">Uncharacterized protein</fullName>
    </submittedName>
</protein>
<proteinExistence type="predicted"/>
<keyword evidence="2" id="KW-1185">Reference proteome</keyword>
<dbReference type="Proteomes" id="UP000314294">
    <property type="component" value="Unassembled WGS sequence"/>
</dbReference>
<sequence length="59" mass="6696">MYFESWLYPSPPETEMEKLEEEVVVVVVKPVERSCNVPMSAFCESPFPPKTSSTSHKAC</sequence>
<dbReference type="EMBL" id="SRLO01000310">
    <property type="protein sequence ID" value="TNN61711.1"/>
    <property type="molecule type" value="Genomic_DNA"/>
</dbReference>
<evidence type="ECO:0000313" key="1">
    <source>
        <dbReference type="EMBL" id="TNN61711.1"/>
    </source>
</evidence>
<comment type="caution">
    <text evidence="1">The sequence shown here is derived from an EMBL/GenBank/DDBJ whole genome shotgun (WGS) entry which is preliminary data.</text>
</comment>
<evidence type="ECO:0000313" key="2">
    <source>
        <dbReference type="Proteomes" id="UP000314294"/>
    </source>
</evidence>
<name>A0A4Z2H7T5_9TELE</name>
<reference evidence="1 2" key="1">
    <citation type="submission" date="2019-03" db="EMBL/GenBank/DDBJ databases">
        <title>First draft genome of Liparis tanakae, snailfish: a comprehensive survey of snailfish specific genes.</title>
        <authorList>
            <person name="Kim W."/>
            <person name="Song I."/>
            <person name="Jeong J.-H."/>
            <person name="Kim D."/>
            <person name="Kim S."/>
            <person name="Ryu S."/>
            <person name="Song J.Y."/>
            <person name="Lee S.K."/>
        </authorList>
    </citation>
    <scope>NUCLEOTIDE SEQUENCE [LARGE SCALE GENOMIC DNA]</scope>
    <source>
        <tissue evidence="1">Muscle</tissue>
    </source>
</reference>
<dbReference type="AlphaFoldDB" id="A0A4Z2H7T5"/>
<gene>
    <name evidence="1" type="ORF">EYF80_028073</name>
</gene>